<geneLocation type="plasmid" evidence="1 2">
    <name>pNBRC108728a</name>
</geneLocation>
<keyword evidence="2" id="KW-1185">Reference proteome</keyword>
<evidence type="ECO:0008006" key="3">
    <source>
        <dbReference type="Google" id="ProtNLM"/>
    </source>
</evidence>
<keyword evidence="1" id="KW-0614">Plasmid</keyword>
<evidence type="ECO:0000313" key="1">
    <source>
        <dbReference type="EMBL" id="BDZ52515.1"/>
    </source>
</evidence>
<protein>
    <recommendedName>
        <fullName evidence="3">MmcB family DNA repair protein</fullName>
    </recommendedName>
</protein>
<dbReference type="EMBL" id="AP027733">
    <property type="protein sequence ID" value="BDZ52515.1"/>
    <property type="molecule type" value="Genomic_DNA"/>
</dbReference>
<name>A0ABM8GVM0_9MICO</name>
<evidence type="ECO:0000313" key="2">
    <source>
        <dbReference type="Proteomes" id="UP001321486"/>
    </source>
</evidence>
<dbReference type="Proteomes" id="UP001321486">
    <property type="component" value="Plasmid pNBRC108728a"/>
</dbReference>
<reference evidence="2" key="1">
    <citation type="journal article" date="2019" name="Int. J. Syst. Evol. Microbiol.">
        <title>The Global Catalogue of Microorganisms (GCM) 10K type strain sequencing project: providing services to taxonomists for standard genome sequencing and annotation.</title>
        <authorList>
            <consortium name="The Broad Institute Genomics Platform"/>
            <consortium name="The Broad Institute Genome Sequencing Center for Infectious Disease"/>
            <person name="Wu L."/>
            <person name="Ma J."/>
        </authorList>
    </citation>
    <scope>NUCLEOTIDE SEQUENCE [LARGE SCALE GENOMIC DNA]</scope>
    <source>
        <strain evidence="2">NBRC 108728</strain>
    </source>
</reference>
<accession>A0ABM8GVM0</accession>
<sequence length="268" mass="29591">MKRAIYFAYQQRYAVVTEVCAYDANERRIDVLLFNPRERRAVEIKVSRADLLQDVNHPEKQEPWRQLTHKHYYAVPDTLLALAQSAVPMNSGIIVVTREGENAWGVRVARPVSGGNPTPRDLPAKAIAALYYRLAPLEANVKGLSWVGSEGAADAASAEKLARLQRDLEIAQGKIADKDDQIDGWKRRLAAAGPLPCAHCGAPVVPNGKATGSADAAPRTTGAIRTRWRKRYARAFDVGLWKQKRAAASSVECRPPSCREPHSNNLLH</sequence>
<gene>
    <name evidence="1" type="ORF">GCM10025867_47560</name>
</gene>
<dbReference type="RefSeq" id="WP_286347362.1">
    <property type="nucleotide sequence ID" value="NZ_AP027733.1"/>
</dbReference>
<organism evidence="1 2">
    <name type="scientific">Frondihabitans sucicola</name>
    <dbReference type="NCBI Taxonomy" id="1268041"/>
    <lineage>
        <taxon>Bacteria</taxon>
        <taxon>Bacillati</taxon>
        <taxon>Actinomycetota</taxon>
        <taxon>Actinomycetes</taxon>
        <taxon>Micrococcales</taxon>
        <taxon>Microbacteriaceae</taxon>
        <taxon>Frondihabitans</taxon>
    </lineage>
</organism>
<proteinExistence type="predicted"/>